<reference evidence="4" key="1">
    <citation type="journal article" date="2020" name="Fungal Divers.">
        <title>Resolving the Mortierellaceae phylogeny through synthesis of multi-gene phylogenetics and phylogenomics.</title>
        <authorList>
            <person name="Vandepol N."/>
            <person name="Liber J."/>
            <person name="Desiro A."/>
            <person name="Na H."/>
            <person name="Kennedy M."/>
            <person name="Barry K."/>
            <person name="Grigoriev I.V."/>
            <person name="Miller A.N."/>
            <person name="O'Donnell K."/>
            <person name="Stajich J.E."/>
            <person name="Bonito G."/>
        </authorList>
    </citation>
    <scope>NUCLEOTIDE SEQUENCE</scope>
    <source>
        <strain evidence="4">MES-2147</strain>
    </source>
</reference>
<evidence type="ECO:0000256" key="3">
    <source>
        <dbReference type="SAM" id="MobiDB-lite"/>
    </source>
</evidence>
<name>A0A9P6J939_9FUNG</name>
<feature type="region of interest" description="Disordered" evidence="3">
    <location>
        <begin position="194"/>
        <end position="237"/>
    </location>
</feature>
<accession>A0A9P6J939</accession>
<dbReference type="OrthoDB" id="19419at2759"/>
<dbReference type="EMBL" id="JAAAHW010006248">
    <property type="protein sequence ID" value="KAF9963916.1"/>
    <property type="molecule type" value="Genomic_DNA"/>
</dbReference>
<sequence length="237" mass="27751">MASIDQAALEAVQDDIKAIAEATEKAELELTLKRNELMLPIYEKRREVIARIPKFWSAVMQNHRGLSELIEEVDLPVLEHLTDLWVKHDTKDARSYEIIFTFKENPYFTNKELIKKITLKDDEPVSETFEINWKEGKDLTAKDPSKKRKKGDNEDDASDSFFVWFKDEDIHLGDFFVQEIFPEALRQVNIYAGVDDDEVDFEEEEDDASVDLEDEEDDEEEEDEDEEEKPSKKKNKK</sequence>
<feature type="compositionally biased region" description="Acidic residues" evidence="3">
    <location>
        <begin position="194"/>
        <end position="228"/>
    </location>
</feature>
<dbReference type="Gene3D" id="3.30.1120.90">
    <property type="entry name" value="Nucleosome assembly protein"/>
    <property type="match status" value="1"/>
</dbReference>
<dbReference type="SUPFAM" id="SSF143113">
    <property type="entry name" value="NAP-like"/>
    <property type="match status" value="1"/>
</dbReference>
<comment type="similarity">
    <text evidence="1 2">Belongs to the nucleosome assembly protein (NAP) family.</text>
</comment>
<organism evidence="4 5">
    <name type="scientific">Modicella reniformis</name>
    <dbReference type="NCBI Taxonomy" id="1440133"/>
    <lineage>
        <taxon>Eukaryota</taxon>
        <taxon>Fungi</taxon>
        <taxon>Fungi incertae sedis</taxon>
        <taxon>Mucoromycota</taxon>
        <taxon>Mortierellomycotina</taxon>
        <taxon>Mortierellomycetes</taxon>
        <taxon>Mortierellales</taxon>
        <taxon>Mortierellaceae</taxon>
        <taxon>Modicella</taxon>
    </lineage>
</organism>
<dbReference type="GO" id="GO:0005634">
    <property type="term" value="C:nucleus"/>
    <property type="evidence" value="ECO:0007669"/>
    <property type="project" value="InterPro"/>
</dbReference>
<dbReference type="PANTHER" id="PTHR11875">
    <property type="entry name" value="TESTIS-SPECIFIC Y-ENCODED PROTEIN"/>
    <property type="match status" value="1"/>
</dbReference>
<evidence type="ECO:0000313" key="4">
    <source>
        <dbReference type="EMBL" id="KAF9963916.1"/>
    </source>
</evidence>
<dbReference type="Gene3D" id="1.20.5.1500">
    <property type="match status" value="1"/>
</dbReference>
<evidence type="ECO:0000256" key="2">
    <source>
        <dbReference type="RuleBase" id="RU003876"/>
    </source>
</evidence>
<keyword evidence="5" id="KW-1185">Reference proteome</keyword>
<dbReference type="AlphaFoldDB" id="A0A9P6J939"/>
<dbReference type="Pfam" id="PF00956">
    <property type="entry name" value="NAP"/>
    <property type="match status" value="1"/>
</dbReference>
<dbReference type="Proteomes" id="UP000749646">
    <property type="component" value="Unassembled WGS sequence"/>
</dbReference>
<evidence type="ECO:0000313" key="5">
    <source>
        <dbReference type="Proteomes" id="UP000749646"/>
    </source>
</evidence>
<proteinExistence type="inferred from homology"/>
<evidence type="ECO:0008006" key="6">
    <source>
        <dbReference type="Google" id="ProtNLM"/>
    </source>
</evidence>
<dbReference type="GO" id="GO:0006334">
    <property type="term" value="P:nucleosome assembly"/>
    <property type="evidence" value="ECO:0007669"/>
    <property type="project" value="InterPro"/>
</dbReference>
<comment type="caution">
    <text evidence="4">The sequence shown here is derived from an EMBL/GenBank/DDBJ whole genome shotgun (WGS) entry which is preliminary data.</text>
</comment>
<gene>
    <name evidence="4" type="ORF">BGZ65_006326</name>
</gene>
<dbReference type="InterPro" id="IPR037231">
    <property type="entry name" value="NAP-like_sf"/>
</dbReference>
<evidence type="ECO:0000256" key="1">
    <source>
        <dbReference type="ARBA" id="ARBA00009947"/>
    </source>
</evidence>
<protein>
    <recommendedName>
        <fullName evidence="6">Template-activating factor I</fullName>
    </recommendedName>
</protein>
<dbReference type="InterPro" id="IPR002164">
    <property type="entry name" value="NAP_family"/>
</dbReference>